<dbReference type="InterPro" id="IPR040647">
    <property type="entry name" value="SPIN-DOC_Znf-C2H2"/>
</dbReference>
<feature type="region of interest" description="Disordered" evidence="1">
    <location>
        <begin position="618"/>
        <end position="641"/>
    </location>
</feature>
<feature type="compositionally biased region" description="Polar residues" evidence="1">
    <location>
        <begin position="306"/>
        <end position="327"/>
    </location>
</feature>
<evidence type="ECO:0000313" key="4">
    <source>
        <dbReference type="Proteomes" id="UP001044222"/>
    </source>
</evidence>
<feature type="region of interest" description="Disordered" evidence="1">
    <location>
        <begin position="152"/>
        <end position="181"/>
    </location>
</feature>
<evidence type="ECO:0000256" key="1">
    <source>
        <dbReference type="SAM" id="MobiDB-lite"/>
    </source>
</evidence>
<feature type="compositionally biased region" description="Polar residues" evidence="1">
    <location>
        <begin position="77"/>
        <end position="86"/>
    </location>
</feature>
<comment type="caution">
    <text evidence="3">The sequence shown here is derived from an EMBL/GenBank/DDBJ whole genome shotgun (WGS) entry which is preliminary data.</text>
</comment>
<dbReference type="AlphaFoldDB" id="A0A9D3S2R7"/>
<reference evidence="3" key="1">
    <citation type="submission" date="2021-01" db="EMBL/GenBank/DDBJ databases">
        <title>A chromosome-scale assembly of European eel, Anguilla anguilla.</title>
        <authorList>
            <person name="Henkel C."/>
            <person name="Jong-Raadsen S.A."/>
            <person name="Dufour S."/>
            <person name="Weltzien F.-A."/>
            <person name="Palstra A.P."/>
            <person name="Pelster B."/>
            <person name="Spaink H.P."/>
            <person name="Van Den Thillart G.E."/>
            <person name="Jansen H."/>
            <person name="Zahm M."/>
            <person name="Klopp C."/>
            <person name="Cedric C."/>
            <person name="Louis A."/>
            <person name="Berthelot C."/>
            <person name="Parey E."/>
            <person name="Roest Crollius H."/>
            <person name="Montfort J."/>
            <person name="Robinson-Rechavi M."/>
            <person name="Bucao C."/>
            <person name="Bouchez O."/>
            <person name="Gislard M."/>
            <person name="Lluch J."/>
            <person name="Milhes M."/>
            <person name="Lampietro C."/>
            <person name="Lopez Roques C."/>
            <person name="Donnadieu C."/>
            <person name="Braasch I."/>
            <person name="Desvignes T."/>
            <person name="Postlethwait J."/>
            <person name="Bobe J."/>
            <person name="Guiguen Y."/>
            <person name="Dirks R."/>
        </authorList>
    </citation>
    <scope>NUCLEOTIDE SEQUENCE</scope>
    <source>
        <strain evidence="3">Tag_6206</strain>
        <tissue evidence="3">Liver</tissue>
    </source>
</reference>
<feature type="region of interest" description="Disordered" evidence="1">
    <location>
        <begin position="299"/>
        <end position="392"/>
    </location>
</feature>
<dbReference type="PANTHER" id="PTHR34589">
    <property type="entry name" value="SIMILAR TO RIKEN CDNA 2700081O15"/>
    <property type="match status" value="1"/>
</dbReference>
<feature type="compositionally biased region" description="Polar residues" evidence="1">
    <location>
        <begin position="462"/>
        <end position="478"/>
    </location>
</feature>
<feature type="region of interest" description="Disordered" evidence="1">
    <location>
        <begin position="404"/>
        <end position="519"/>
    </location>
</feature>
<feature type="compositionally biased region" description="Basic and acidic residues" evidence="1">
    <location>
        <begin position="203"/>
        <end position="214"/>
    </location>
</feature>
<accession>A0A9D3S2R7</accession>
<feature type="region of interest" description="Disordered" evidence="1">
    <location>
        <begin position="1"/>
        <end position="129"/>
    </location>
</feature>
<name>A0A9D3S2R7_ANGAN</name>
<feature type="region of interest" description="Disordered" evidence="1">
    <location>
        <begin position="202"/>
        <end position="231"/>
    </location>
</feature>
<feature type="compositionally biased region" description="Low complexity" evidence="1">
    <location>
        <begin position="33"/>
        <end position="57"/>
    </location>
</feature>
<keyword evidence="4" id="KW-1185">Reference proteome</keyword>
<gene>
    <name evidence="3" type="ORF">ANANG_G00071370</name>
</gene>
<feature type="compositionally biased region" description="Polar residues" evidence="1">
    <location>
        <begin position="358"/>
        <end position="368"/>
    </location>
</feature>
<protein>
    <recommendedName>
        <fullName evidence="2">SPIN-DOC-like zinc-finger domain-containing protein</fullName>
    </recommendedName>
</protein>
<dbReference type="PANTHER" id="PTHR34589:SF2">
    <property type="entry name" value="ZINC FINGER TRANSLOCATION-ASSOCIATED PROTEIN"/>
    <property type="match status" value="1"/>
</dbReference>
<dbReference type="EMBL" id="JAFIRN010000003">
    <property type="protein sequence ID" value="KAG5853274.1"/>
    <property type="molecule type" value="Genomic_DNA"/>
</dbReference>
<evidence type="ECO:0000313" key="3">
    <source>
        <dbReference type="EMBL" id="KAG5853274.1"/>
    </source>
</evidence>
<feature type="compositionally biased region" description="Polar residues" evidence="1">
    <location>
        <begin position="117"/>
        <end position="129"/>
    </location>
</feature>
<feature type="compositionally biased region" description="Basic residues" evidence="1">
    <location>
        <begin position="404"/>
        <end position="413"/>
    </location>
</feature>
<feature type="compositionally biased region" description="Acidic residues" evidence="1">
    <location>
        <begin position="90"/>
        <end position="100"/>
    </location>
</feature>
<feature type="domain" description="SPIN-DOC-like zinc-finger" evidence="2">
    <location>
        <begin position="521"/>
        <end position="583"/>
    </location>
</feature>
<proteinExistence type="predicted"/>
<feature type="compositionally biased region" description="Pro residues" evidence="1">
    <location>
        <begin position="102"/>
        <end position="116"/>
    </location>
</feature>
<dbReference type="Proteomes" id="UP001044222">
    <property type="component" value="Unassembled WGS sequence"/>
</dbReference>
<evidence type="ECO:0000259" key="2">
    <source>
        <dbReference type="Pfam" id="PF18658"/>
    </source>
</evidence>
<feature type="compositionally biased region" description="Acidic residues" evidence="1">
    <location>
        <begin position="494"/>
        <end position="514"/>
    </location>
</feature>
<organism evidence="3 4">
    <name type="scientific">Anguilla anguilla</name>
    <name type="common">European freshwater eel</name>
    <name type="synonym">Muraena anguilla</name>
    <dbReference type="NCBI Taxonomy" id="7936"/>
    <lineage>
        <taxon>Eukaryota</taxon>
        <taxon>Metazoa</taxon>
        <taxon>Chordata</taxon>
        <taxon>Craniata</taxon>
        <taxon>Vertebrata</taxon>
        <taxon>Euteleostomi</taxon>
        <taxon>Actinopterygii</taxon>
        <taxon>Neopterygii</taxon>
        <taxon>Teleostei</taxon>
        <taxon>Anguilliformes</taxon>
        <taxon>Anguillidae</taxon>
        <taxon>Anguilla</taxon>
    </lineage>
</organism>
<dbReference type="GO" id="GO:0045892">
    <property type="term" value="P:negative regulation of DNA-templated transcription"/>
    <property type="evidence" value="ECO:0007669"/>
    <property type="project" value="TreeGrafter"/>
</dbReference>
<dbReference type="InterPro" id="IPR052675">
    <property type="entry name" value="ZnF_transloc-Spindlin_int"/>
</dbReference>
<sequence>MAKKREYWRIKKREQRAKRSARARQALFQSKYSSAMQRQQSQRALSARRTASLNSLRGISANCPPNSTLLSKPVVPTSIQDKQANIKQEEEPDPTEDECPTLDPPLCPEIKPPLSPPTEQQVEQDPSTVMDSQATTLLAVASMKKLLEESLSSVADSNDLPPCKREQVSSEEEAAQVEPNEDVLRKKREYWRIAKREQRAKKAAQERELRKLAEQGKQQIPRPSQGAPISAVKTHRPELKNEGHNLPPTLHSTNSTPLVLSSASGTLTCLKAATTLPILKVFTPVQSTPLLCSNAFESKAPAKDPPSNSKSSCLSGANSRTSLNRSTLPCPADGNSRVTVQSGGGGSTGQLLLVGSQQNRAPGSSAESPQVKRRTPGNPDPAKSTKTVEQLDEDLRRKREYWRVKKKEQRARKAARERDMKRQGTSGGWRTILPAKDVFKSLDSQGQVSDPWPNSAAKDSQLPPSTSSEYSDRPQLSLTGAGKDEPDTGMRAVEEEEEEEEEEEGEEGEEEGQEDTPCSEASWRTRFLMDFDPLNQLLVCMVCGELQHSHSLEGVRGHIEEAHPDTLSLDPRERHRILEAWDEQVFLRERFFSNQLQQHSAVLSGETQECPAEVEVMVDLEESPAQKNQSKASKTKGPKKV</sequence>
<feature type="compositionally biased region" description="Acidic residues" evidence="1">
    <location>
        <begin position="169"/>
        <end position="181"/>
    </location>
</feature>
<dbReference type="Pfam" id="PF18658">
    <property type="entry name" value="zf-C2H2_12"/>
    <property type="match status" value="1"/>
</dbReference>
<feature type="compositionally biased region" description="Basic residues" evidence="1">
    <location>
        <begin position="10"/>
        <end position="22"/>
    </location>
</feature>